<sequence>MAFSSHFLL</sequence>
<accession>A0A2K5ATS1</accession>
<dbReference type="WormBase" id="Y46G5A.47">
    <property type="protein sequence ID" value="CE52640"/>
    <property type="gene ID" value="WBGene00303089"/>
</dbReference>
<dbReference type="Proteomes" id="UP000001940">
    <property type="component" value="Chromosome II"/>
</dbReference>
<dbReference type="AGR" id="WB:WBGene00303089"/>
<keyword evidence="2" id="KW-1185">Reference proteome</keyword>
<evidence type="ECO:0000313" key="3">
    <source>
        <dbReference type="WormBase" id="Y46G5A.47"/>
    </source>
</evidence>
<reference evidence="1 2" key="1">
    <citation type="journal article" date="1998" name="Science">
        <title>Genome sequence of the nematode C. elegans: a platform for investigating biology.</title>
        <authorList>
            <consortium name="The C. elegans sequencing consortium"/>
            <person name="Sulson J.E."/>
            <person name="Waterston R."/>
        </authorList>
    </citation>
    <scope>NUCLEOTIDE SEQUENCE [LARGE SCALE GENOMIC DNA]</scope>
    <source>
        <strain evidence="1 2">Bristol N2</strain>
    </source>
</reference>
<dbReference type="InParanoid" id="A0A2K5ATS1"/>
<proteinExistence type="predicted"/>
<protein>
    <submittedName>
        <fullName evidence="1">Uncharacterized protein</fullName>
    </submittedName>
</protein>
<evidence type="ECO:0000313" key="1">
    <source>
        <dbReference type="EMBL" id="SPC47309.1"/>
    </source>
</evidence>
<organism evidence="1 2">
    <name type="scientific">Caenorhabditis elegans</name>
    <dbReference type="NCBI Taxonomy" id="6239"/>
    <lineage>
        <taxon>Eukaryota</taxon>
        <taxon>Metazoa</taxon>
        <taxon>Ecdysozoa</taxon>
        <taxon>Nematoda</taxon>
        <taxon>Chromadorea</taxon>
        <taxon>Rhabditida</taxon>
        <taxon>Rhabditina</taxon>
        <taxon>Rhabditomorpha</taxon>
        <taxon>Rhabditoidea</taxon>
        <taxon>Rhabditidae</taxon>
        <taxon>Peloderinae</taxon>
        <taxon>Caenorhabditis</taxon>
    </lineage>
</organism>
<dbReference type="EMBL" id="BX284602">
    <property type="protein sequence ID" value="SPC47309.1"/>
    <property type="molecule type" value="Genomic_DNA"/>
</dbReference>
<gene>
    <name evidence="1" type="ORF">CELE_Y46G5A.47</name>
    <name evidence="1 3" type="ORF">Y46G5A.47</name>
</gene>
<evidence type="ECO:0000313" key="2">
    <source>
        <dbReference type="Proteomes" id="UP000001940"/>
    </source>
</evidence>
<name>A0A2K5ATS1_CAEEL</name>